<gene>
    <name evidence="1" type="ORF">C4A77_00885</name>
</gene>
<proteinExistence type="predicted"/>
<dbReference type="Proteomes" id="UP000239759">
    <property type="component" value="Unassembled WGS sequence"/>
</dbReference>
<dbReference type="RefSeq" id="WP_104030373.1">
    <property type="nucleotide sequence ID" value="NZ_PRKQ01000001.1"/>
</dbReference>
<protein>
    <submittedName>
        <fullName evidence="1">Uncharacterized protein</fullName>
    </submittedName>
</protein>
<dbReference type="EMBL" id="PRKQ01000001">
    <property type="protein sequence ID" value="PPB12972.1"/>
    <property type="molecule type" value="Genomic_DNA"/>
</dbReference>
<organism evidence="1 2">
    <name type="scientific">Brevibacillus laterosporus</name>
    <name type="common">Bacillus laterosporus</name>
    <dbReference type="NCBI Taxonomy" id="1465"/>
    <lineage>
        <taxon>Bacteria</taxon>
        <taxon>Bacillati</taxon>
        <taxon>Bacillota</taxon>
        <taxon>Bacilli</taxon>
        <taxon>Bacillales</taxon>
        <taxon>Paenibacillaceae</taxon>
        <taxon>Brevibacillus</taxon>
    </lineage>
</organism>
<name>A0AAP8QGW2_BRELA</name>
<accession>A0AAP8QGW2</accession>
<evidence type="ECO:0000313" key="1">
    <source>
        <dbReference type="EMBL" id="PPB12972.1"/>
    </source>
</evidence>
<dbReference type="AlphaFoldDB" id="A0AAP8QGW2"/>
<evidence type="ECO:0000313" key="2">
    <source>
        <dbReference type="Proteomes" id="UP000239759"/>
    </source>
</evidence>
<reference evidence="1 2" key="1">
    <citation type="submission" date="2018-02" db="EMBL/GenBank/DDBJ databases">
        <title>Comparative analysis of genomes of three Brevibacillus laterosporus strains producers of potent antimicrobials isolated from silage.</title>
        <authorList>
            <person name="Kojic M."/>
            <person name="Miljkovic M."/>
            <person name="Studholme D."/>
            <person name="Filipic B."/>
        </authorList>
    </citation>
    <scope>NUCLEOTIDE SEQUENCE [LARGE SCALE GENOMIC DNA]</scope>
    <source>
        <strain evidence="1 2">BGSP11</strain>
    </source>
</reference>
<comment type="caution">
    <text evidence="1">The sequence shown here is derived from an EMBL/GenBank/DDBJ whole genome shotgun (WGS) entry which is preliminary data.</text>
</comment>
<sequence length="68" mass="7881">MYINWSNLLNKDSKFAEVKRHGNHYYGIGSKGKVIDCFAKTRSEAKAFFETELTLFNQELSFLGVYHS</sequence>